<dbReference type="PANTHER" id="PTHR34488:SF1">
    <property type="entry name" value="SI:CH211-245H14.1-RELATED"/>
    <property type="match status" value="1"/>
</dbReference>
<protein>
    <recommendedName>
        <fullName evidence="4">AIG1-type G domain-containing protein</fullName>
    </recommendedName>
</protein>
<organism evidence="2 3">
    <name type="scientific">Pygocentrus nattereri</name>
    <name type="common">Red-bellied piranha</name>
    <dbReference type="NCBI Taxonomy" id="42514"/>
    <lineage>
        <taxon>Eukaryota</taxon>
        <taxon>Metazoa</taxon>
        <taxon>Chordata</taxon>
        <taxon>Craniata</taxon>
        <taxon>Vertebrata</taxon>
        <taxon>Euteleostomi</taxon>
        <taxon>Actinopterygii</taxon>
        <taxon>Neopterygii</taxon>
        <taxon>Teleostei</taxon>
        <taxon>Ostariophysi</taxon>
        <taxon>Characiformes</taxon>
        <taxon>Characoidei</taxon>
        <taxon>Pygocentrus</taxon>
    </lineage>
</organism>
<dbReference type="Proteomes" id="UP001501920">
    <property type="component" value="Chromosome 23"/>
</dbReference>
<feature type="region of interest" description="Disordered" evidence="1">
    <location>
        <begin position="147"/>
        <end position="167"/>
    </location>
</feature>
<reference evidence="2 3" key="1">
    <citation type="submission" date="2020-10" db="EMBL/GenBank/DDBJ databases">
        <title>Pygocentrus nattereri (red-bellied piranha) genome, fPygNat1, primary haplotype.</title>
        <authorList>
            <person name="Myers G."/>
            <person name="Meyer A."/>
            <person name="Karagic N."/>
            <person name="Pippel M."/>
            <person name="Winkler S."/>
            <person name="Tracey A."/>
            <person name="Wood J."/>
            <person name="Formenti G."/>
            <person name="Howe K."/>
            <person name="Fedrigo O."/>
            <person name="Jarvis E.D."/>
        </authorList>
    </citation>
    <scope>NUCLEOTIDE SEQUENCE [LARGE SCALE GENOMIC DNA]</scope>
</reference>
<dbReference type="RefSeq" id="XP_037389257.1">
    <property type="nucleotide sequence ID" value="XM_037533360.1"/>
</dbReference>
<accession>A0AAR2M2C3</accession>
<evidence type="ECO:0000313" key="2">
    <source>
        <dbReference type="Ensembl" id="ENSPNAP00000082955.1"/>
    </source>
</evidence>
<reference evidence="2" key="3">
    <citation type="submission" date="2025-09" db="UniProtKB">
        <authorList>
            <consortium name="Ensembl"/>
        </authorList>
    </citation>
    <scope>IDENTIFICATION</scope>
</reference>
<sequence>MERFGRLKFFAIVTGKAINADKDFIRKLHKHQPNLQKVSTVEGCDVILVFCPVASRAGTDIEAALKNLNDKSATKPAVLVVLHHTFDPDSTVPDSSRAVTRRNTFTVDCLFYEDSGLLQCRKNDTALEKITQYLKLQKPASALTHRDYGTVSSQPSSQSLRQPLLQSSRSNAGEDTESCCSDCCCSVPCGHWFRDLCCRT</sequence>
<dbReference type="GeneID" id="119262235"/>
<dbReference type="GeneTree" id="ENSGT00940000164220"/>
<keyword evidence="3" id="KW-1185">Reference proteome</keyword>
<evidence type="ECO:0000256" key="1">
    <source>
        <dbReference type="SAM" id="MobiDB-lite"/>
    </source>
</evidence>
<evidence type="ECO:0000313" key="3">
    <source>
        <dbReference type="Proteomes" id="UP001501920"/>
    </source>
</evidence>
<proteinExistence type="predicted"/>
<reference evidence="2" key="2">
    <citation type="submission" date="2025-08" db="UniProtKB">
        <authorList>
            <consortium name="Ensembl"/>
        </authorList>
    </citation>
    <scope>IDENTIFICATION</scope>
</reference>
<name>A0AAR2M2C3_PYGNA</name>
<evidence type="ECO:0008006" key="4">
    <source>
        <dbReference type="Google" id="ProtNLM"/>
    </source>
</evidence>
<dbReference type="Ensembl" id="ENSPNAT00000079919.1">
    <property type="protein sequence ID" value="ENSPNAP00000082955.1"/>
    <property type="gene ID" value="ENSPNAG00000037370.1"/>
</dbReference>
<dbReference type="PANTHER" id="PTHR34488">
    <property type="entry name" value="SI:CH211-245H14.1-RELATED"/>
    <property type="match status" value="1"/>
</dbReference>
<dbReference type="AlphaFoldDB" id="A0AAR2M2C3"/>
<feature type="compositionally biased region" description="Low complexity" evidence="1">
    <location>
        <begin position="152"/>
        <end position="167"/>
    </location>
</feature>